<comment type="caution">
    <text evidence="1">The sequence shown here is derived from an EMBL/GenBank/DDBJ whole genome shotgun (WGS) entry which is preliminary data.</text>
</comment>
<evidence type="ECO:0000313" key="2">
    <source>
        <dbReference type="Proteomes" id="UP001549321"/>
    </source>
</evidence>
<name>A0ABV2R5F7_9HYPH</name>
<evidence type="ECO:0000313" key="1">
    <source>
        <dbReference type="EMBL" id="MET4636516.1"/>
    </source>
</evidence>
<sequence>MVGRPFPGTPELRELVIPFGRAGYVALYHHDIPSDRVLILAFRHQREAGY</sequence>
<reference evidence="1 2" key="1">
    <citation type="submission" date="2024-06" db="EMBL/GenBank/DDBJ databases">
        <title>Sorghum-associated microbial communities from plants grown in Nebraska, USA.</title>
        <authorList>
            <person name="Schachtman D."/>
        </authorList>
    </citation>
    <scope>NUCLEOTIDE SEQUENCE [LARGE SCALE GENOMIC DNA]</scope>
    <source>
        <strain evidence="1 2">3207</strain>
    </source>
</reference>
<organism evidence="1 2">
    <name type="scientific">Kaistia defluvii</name>
    <dbReference type="NCBI Taxonomy" id="410841"/>
    <lineage>
        <taxon>Bacteria</taxon>
        <taxon>Pseudomonadati</taxon>
        <taxon>Pseudomonadota</taxon>
        <taxon>Alphaproteobacteria</taxon>
        <taxon>Hyphomicrobiales</taxon>
        <taxon>Kaistiaceae</taxon>
        <taxon>Kaistia</taxon>
    </lineage>
</organism>
<dbReference type="EMBL" id="JBEPSM010000004">
    <property type="protein sequence ID" value="MET4636516.1"/>
    <property type="molecule type" value="Genomic_DNA"/>
</dbReference>
<keyword evidence="2" id="KW-1185">Reference proteome</keyword>
<dbReference type="Proteomes" id="UP001549321">
    <property type="component" value="Unassembled WGS sequence"/>
</dbReference>
<proteinExistence type="predicted"/>
<gene>
    <name evidence="1" type="ORF">ABIE08_004474</name>
</gene>
<protein>
    <submittedName>
        <fullName evidence="1">Plasmid stabilization system protein ParE</fullName>
    </submittedName>
</protein>
<accession>A0ABV2R5F7</accession>